<dbReference type="KEGG" id="dmo:Dmoj_GI27054"/>
<dbReference type="EMBL" id="CH933806">
    <property type="protein sequence ID" value="KRG01995.1"/>
    <property type="molecule type" value="Genomic_DNA"/>
</dbReference>
<sequence length="124" mass="12478">MIRSKSNTRSSDSRVSDVSNCSRLLEHPSAASQYNVVHSHFLPYVPTTTAAANAASSTTTYAAPATATATASATAAASATATVPATPTPTPMPASNIIVTTTYVSSPGTAPACGMTANPDANKF</sequence>
<gene>
    <name evidence="2" type="primary">Dmoj\GI27054</name>
    <name evidence="2" type="ORF">Dmoj_GI27054</name>
</gene>
<dbReference type="Proteomes" id="UP000009192">
    <property type="component" value="Unassembled WGS sequence"/>
</dbReference>
<dbReference type="InParanoid" id="A0A0Q9X1R4"/>
<feature type="compositionally biased region" description="Low complexity" evidence="1">
    <location>
        <begin position="1"/>
        <end position="10"/>
    </location>
</feature>
<dbReference type="AlphaFoldDB" id="A0A0Q9X1R4"/>
<evidence type="ECO:0000256" key="1">
    <source>
        <dbReference type="SAM" id="MobiDB-lite"/>
    </source>
</evidence>
<accession>A0A0Q9X1R4</accession>
<feature type="region of interest" description="Disordered" evidence="1">
    <location>
        <begin position="76"/>
        <end position="95"/>
    </location>
</feature>
<proteinExistence type="predicted"/>
<name>A0A0Q9X1R4_DROMO</name>
<evidence type="ECO:0000313" key="3">
    <source>
        <dbReference type="Proteomes" id="UP000009192"/>
    </source>
</evidence>
<organism evidence="2 3">
    <name type="scientific">Drosophila mojavensis</name>
    <name type="common">Fruit fly</name>
    <dbReference type="NCBI Taxonomy" id="7230"/>
    <lineage>
        <taxon>Eukaryota</taxon>
        <taxon>Metazoa</taxon>
        <taxon>Ecdysozoa</taxon>
        <taxon>Arthropoda</taxon>
        <taxon>Hexapoda</taxon>
        <taxon>Insecta</taxon>
        <taxon>Pterygota</taxon>
        <taxon>Neoptera</taxon>
        <taxon>Endopterygota</taxon>
        <taxon>Diptera</taxon>
        <taxon>Brachycera</taxon>
        <taxon>Muscomorpha</taxon>
        <taxon>Ephydroidea</taxon>
        <taxon>Drosophilidae</taxon>
        <taxon>Drosophila</taxon>
    </lineage>
</organism>
<feature type="compositionally biased region" description="Low complexity" evidence="1">
    <location>
        <begin position="76"/>
        <end position="85"/>
    </location>
</feature>
<keyword evidence="3" id="KW-1185">Reference proteome</keyword>
<evidence type="ECO:0000313" key="2">
    <source>
        <dbReference type="EMBL" id="KRG01995.1"/>
    </source>
</evidence>
<feature type="region of interest" description="Disordered" evidence="1">
    <location>
        <begin position="1"/>
        <end position="20"/>
    </location>
</feature>
<reference evidence="2 3" key="1">
    <citation type="journal article" date="2007" name="Nature">
        <title>Evolution of genes and genomes on the Drosophila phylogeny.</title>
        <authorList>
            <consortium name="Drosophila 12 Genomes Consortium"/>
            <person name="Clark A.G."/>
            <person name="Eisen M.B."/>
            <person name="Smith D.R."/>
            <person name="Bergman C.M."/>
            <person name="Oliver B."/>
            <person name="Markow T.A."/>
            <person name="Kaufman T.C."/>
            <person name="Kellis M."/>
            <person name="Gelbart W."/>
            <person name="Iyer V.N."/>
            <person name="Pollard D.A."/>
            <person name="Sackton T.B."/>
            <person name="Larracuente A.M."/>
            <person name="Singh N.D."/>
            <person name="Abad J.P."/>
            <person name="Abt D.N."/>
            <person name="Adryan B."/>
            <person name="Aguade M."/>
            <person name="Akashi H."/>
            <person name="Anderson W.W."/>
            <person name="Aquadro C.F."/>
            <person name="Ardell D.H."/>
            <person name="Arguello R."/>
            <person name="Artieri C.G."/>
            <person name="Barbash D.A."/>
            <person name="Barker D."/>
            <person name="Barsanti P."/>
            <person name="Batterham P."/>
            <person name="Batzoglou S."/>
            <person name="Begun D."/>
            <person name="Bhutkar A."/>
            <person name="Blanco E."/>
            <person name="Bosak S.A."/>
            <person name="Bradley R.K."/>
            <person name="Brand A.D."/>
            <person name="Brent M.R."/>
            <person name="Brooks A.N."/>
            <person name="Brown R.H."/>
            <person name="Butlin R.K."/>
            <person name="Caggese C."/>
            <person name="Calvi B.R."/>
            <person name="Bernardo de Carvalho A."/>
            <person name="Caspi A."/>
            <person name="Castrezana S."/>
            <person name="Celniker S.E."/>
            <person name="Chang J.L."/>
            <person name="Chapple C."/>
            <person name="Chatterji S."/>
            <person name="Chinwalla A."/>
            <person name="Civetta A."/>
            <person name="Clifton S.W."/>
            <person name="Comeron J.M."/>
            <person name="Costello J.C."/>
            <person name="Coyne J.A."/>
            <person name="Daub J."/>
            <person name="David R.G."/>
            <person name="Delcher A.L."/>
            <person name="Delehaunty K."/>
            <person name="Do C.B."/>
            <person name="Ebling H."/>
            <person name="Edwards K."/>
            <person name="Eickbush T."/>
            <person name="Evans J.D."/>
            <person name="Filipski A."/>
            <person name="Findeiss S."/>
            <person name="Freyhult E."/>
            <person name="Fulton L."/>
            <person name="Fulton R."/>
            <person name="Garcia A.C."/>
            <person name="Gardiner A."/>
            <person name="Garfield D.A."/>
            <person name="Garvin B.E."/>
            <person name="Gibson G."/>
            <person name="Gilbert D."/>
            <person name="Gnerre S."/>
            <person name="Godfrey J."/>
            <person name="Good R."/>
            <person name="Gotea V."/>
            <person name="Gravely B."/>
            <person name="Greenberg A.J."/>
            <person name="Griffiths-Jones S."/>
            <person name="Gross S."/>
            <person name="Guigo R."/>
            <person name="Gustafson E.A."/>
            <person name="Haerty W."/>
            <person name="Hahn M.W."/>
            <person name="Halligan D.L."/>
            <person name="Halpern A.L."/>
            <person name="Halter G.M."/>
            <person name="Han M.V."/>
            <person name="Heger A."/>
            <person name="Hillier L."/>
            <person name="Hinrichs A.S."/>
            <person name="Holmes I."/>
            <person name="Hoskins R.A."/>
            <person name="Hubisz M.J."/>
            <person name="Hultmark D."/>
            <person name="Huntley M.A."/>
            <person name="Jaffe D.B."/>
            <person name="Jagadeeshan S."/>
            <person name="Jeck W.R."/>
            <person name="Johnson J."/>
            <person name="Jones C.D."/>
            <person name="Jordan W.C."/>
            <person name="Karpen G.H."/>
            <person name="Kataoka E."/>
            <person name="Keightley P.D."/>
            <person name="Kheradpour P."/>
            <person name="Kirkness E.F."/>
            <person name="Koerich L.B."/>
            <person name="Kristiansen K."/>
            <person name="Kudrna D."/>
            <person name="Kulathinal R.J."/>
            <person name="Kumar S."/>
            <person name="Kwok R."/>
            <person name="Lander E."/>
            <person name="Langley C.H."/>
            <person name="Lapoint R."/>
            <person name="Lazzaro B.P."/>
            <person name="Lee S.J."/>
            <person name="Levesque L."/>
            <person name="Li R."/>
            <person name="Lin C.F."/>
            <person name="Lin M.F."/>
            <person name="Lindblad-Toh K."/>
            <person name="Llopart A."/>
            <person name="Long M."/>
            <person name="Low L."/>
            <person name="Lozovsky E."/>
            <person name="Lu J."/>
            <person name="Luo M."/>
            <person name="Machado C.A."/>
            <person name="Makalowski W."/>
            <person name="Marzo M."/>
            <person name="Matsuda M."/>
            <person name="Matzkin L."/>
            <person name="McAllister B."/>
            <person name="McBride C.S."/>
            <person name="McKernan B."/>
            <person name="McKernan K."/>
            <person name="Mendez-Lago M."/>
            <person name="Minx P."/>
            <person name="Mollenhauer M.U."/>
            <person name="Montooth K."/>
            <person name="Mount S.M."/>
            <person name="Mu X."/>
            <person name="Myers E."/>
            <person name="Negre B."/>
            <person name="Newfeld S."/>
            <person name="Nielsen R."/>
            <person name="Noor M.A."/>
            <person name="O'Grady P."/>
            <person name="Pachter L."/>
            <person name="Papaceit M."/>
            <person name="Parisi M.J."/>
            <person name="Parisi M."/>
            <person name="Parts L."/>
            <person name="Pedersen J.S."/>
            <person name="Pesole G."/>
            <person name="Phillippy A.M."/>
            <person name="Ponting C.P."/>
            <person name="Pop M."/>
            <person name="Porcelli D."/>
            <person name="Powell J.R."/>
            <person name="Prohaska S."/>
            <person name="Pruitt K."/>
            <person name="Puig M."/>
            <person name="Quesneville H."/>
            <person name="Ram K.R."/>
            <person name="Rand D."/>
            <person name="Rasmussen M.D."/>
            <person name="Reed L.K."/>
            <person name="Reenan R."/>
            <person name="Reily A."/>
            <person name="Remington K.A."/>
            <person name="Rieger T.T."/>
            <person name="Ritchie M.G."/>
            <person name="Robin C."/>
            <person name="Rogers Y.H."/>
            <person name="Rohde C."/>
            <person name="Rozas J."/>
            <person name="Rubenfield M.J."/>
            <person name="Ruiz A."/>
            <person name="Russo S."/>
            <person name="Salzberg S.L."/>
            <person name="Sanchez-Gracia A."/>
            <person name="Saranga D.J."/>
            <person name="Sato H."/>
            <person name="Schaeffer S.W."/>
            <person name="Schatz M.C."/>
            <person name="Schlenke T."/>
            <person name="Schwartz R."/>
            <person name="Segarra C."/>
            <person name="Singh R.S."/>
            <person name="Sirot L."/>
            <person name="Sirota M."/>
            <person name="Sisneros N.B."/>
            <person name="Smith C.D."/>
            <person name="Smith T.F."/>
            <person name="Spieth J."/>
            <person name="Stage D.E."/>
            <person name="Stark A."/>
            <person name="Stephan W."/>
            <person name="Strausberg R.L."/>
            <person name="Strempel S."/>
            <person name="Sturgill D."/>
            <person name="Sutton G."/>
            <person name="Sutton G.G."/>
            <person name="Tao W."/>
            <person name="Teichmann S."/>
            <person name="Tobari Y.N."/>
            <person name="Tomimura Y."/>
            <person name="Tsolas J.M."/>
            <person name="Valente V.L."/>
            <person name="Venter E."/>
            <person name="Venter J.C."/>
            <person name="Vicario S."/>
            <person name="Vieira F.G."/>
            <person name="Vilella A.J."/>
            <person name="Villasante A."/>
            <person name="Walenz B."/>
            <person name="Wang J."/>
            <person name="Wasserman M."/>
            <person name="Watts T."/>
            <person name="Wilson D."/>
            <person name="Wilson R.K."/>
            <person name="Wing R.A."/>
            <person name="Wolfner M.F."/>
            <person name="Wong A."/>
            <person name="Wong G.K."/>
            <person name="Wu C.I."/>
            <person name="Wu G."/>
            <person name="Yamamoto D."/>
            <person name="Yang H.P."/>
            <person name="Yang S.P."/>
            <person name="Yorke J.A."/>
            <person name="Yoshida K."/>
            <person name="Zdobnov E."/>
            <person name="Zhang P."/>
            <person name="Zhang Y."/>
            <person name="Zimin A.V."/>
            <person name="Baldwin J."/>
            <person name="Abdouelleil A."/>
            <person name="Abdulkadir J."/>
            <person name="Abebe A."/>
            <person name="Abera B."/>
            <person name="Abreu J."/>
            <person name="Acer S.C."/>
            <person name="Aftuck L."/>
            <person name="Alexander A."/>
            <person name="An P."/>
            <person name="Anderson E."/>
            <person name="Anderson S."/>
            <person name="Arachi H."/>
            <person name="Azer M."/>
            <person name="Bachantsang P."/>
            <person name="Barry A."/>
            <person name="Bayul T."/>
            <person name="Berlin A."/>
            <person name="Bessette D."/>
            <person name="Bloom T."/>
            <person name="Blye J."/>
            <person name="Boguslavskiy L."/>
            <person name="Bonnet C."/>
            <person name="Boukhgalter B."/>
            <person name="Bourzgui I."/>
            <person name="Brown A."/>
            <person name="Cahill P."/>
            <person name="Channer S."/>
            <person name="Cheshatsang Y."/>
            <person name="Chuda L."/>
            <person name="Citroen M."/>
            <person name="Collymore A."/>
            <person name="Cooke P."/>
            <person name="Costello M."/>
            <person name="D'Aco K."/>
            <person name="Daza R."/>
            <person name="De Haan G."/>
            <person name="DeGray S."/>
            <person name="DeMaso C."/>
            <person name="Dhargay N."/>
            <person name="Dooley K."/>
            <person name="Dooley E."/>
            <person name="Doricent M."/>
            <person name="Dorje P."/>
            <person name="Dorjee K."/>
            <person name="Dupes A."/>
            <person name="Elong R."/>
            <person name="Falk J."/>
            <person name="Farina A."/>
            <person name="Faro S."/>
            <person name="Ferguson D."/>
            <person name="Fisher S."/>
            <person name="Foley C.D."/>
            <person name="Franke A."/>
            <person name="Friedrich D."/>
            <person name="Gadbois L."/>
            <person name="Gearin G."/>
            <person name="Gearin C.R."/>
            <person name="Giannoukos G."/>
            <person name="Goode T."/>
            <person name="Graham J."/>
            <person name="Grandbois E."/>
            <person name="Grewal S."/>
            <person name="Gyaltsen K."/>
            <person name="Hafez N."/>
            <person name="Hagos B."/>
            <person name="Hall J."/>
            <person name="Henson C."/>
            <person name="Hollinger A."/>
            <person name="Honan T."/>
            <person name="Huard M.D."/>
            <person name="Hughes L."/>
            <person name="Hurhula B."/>
            <person name="Husby M.E."/>
            <person name="Kamat A."/>
            <person name="Kanga B."/>
            <person name="Kashin S."/>
            <person name="Khazanovich D."/>
            <person name="Kisner P."/>
            <person name="Lance K."/>
            <person name="Lara M."/>
            <person name="Lee W."/>
            <person name="Lennon N."/>
            <person name="Letendre F."/>
            <person name="LeVine R."/>
            <person name="Lipovsky A."/>
            <person name="Liu X."/>
            <person name="Liu J."/>
            <person name="Liu S."/>
            <person name="Lokyitsang T."/>
            <person name="Lokyitsang Y."/>
            <person name="Lubonja R."/>
            <person name="Lui A."/>
            <person name="MacDonald P."/>
            <person name="Magnisalis V."/>
            <person name="Maru K."/>
            <person name="Matthews C."/>
            <person name="McCusker W."/>
            <person name="McDonough S."/>
            <person name="Mehta T."/>
            <person name="Meldrim J."/>
            <person name="Meneus L."/>
            <person name="Mihai O."/>
            <person name="Mihalev A."/>
            <person name="Mihova T."/>
            <person name="Mittelman R."/>
            <person name="Mlenga V."/>
            <person name="Montmayeur A."/>
            <person name="Mulrain L."/>
            <person name="Navidi A."/>
            <person name="Naylor J."/>
            <person name="Negash T."/>
            <person name="Nguyen T."/>
            <person name="Nguyen N."/>
            <person name="Nicol R."/>
            <person name="Norbu C."/>
            <person name="Norbu N."/>
            <person name="Novod N."/>
            <person name="O'Neill B."/>
            <person name="Osman S."/>
            <person name="Markiewicz E."/>
            <person name="Oyono O.L."/>
            <person name="Patti C."/>
            <person name="Phunkhang P."/>
            <person name="Pierre F."/>
            <person name="Priest M."/>
            <person name="Raghuraman S."/>
            <person name="Rege F."/>
            <person name="Reyes R."/>
            <person name="Rise C."/>
            <person name="Rogov P."/>
            <person name="Ross K."/>
            <person name="Ryan E."/>
            <person name="Settipalli S."/>
            <person name="Shea T."/>
            <person name="Sherpa N."/>
            <person name="Shi L."/>
            <person name="Shih D."/>
            <person name="Sparrow T."/>
            <person name="Spaulding J."/>
            <person name="Stalker J."/>
            <person name="Stange-Thomann N."/>
            <person name="Stavropoulos S."/>
            <person name="Stone C."/>
            <person name="Strader C."/>
            <person name="Tesfaye S."/>
            <person name="Thomson T."/>
            <person name="Thoulutsang Y."/>
            <person name="Thoulutsang D."/>
            <person name="Topham K."/>
            <person name="Topping I."/>
            <person name="Tsamla T."/>
            <person name="Vassiliev H."/>
            <person name="Vo A."/>
            <person name="Wangchuk T."/>
            <person name="Wangdi T."/>
            <person name="Weiand M."/>
            <person name="Wilkinson J."/>
            <person name="Wilson A."/>
            <person name="Yadav S."/>
            <person name="Young G."/>
            <person name="Yu Q."/>
            <person name="Zembek L."/>
            <person name="Zhong D."/>
            <person name="Zimmer A."/>
            <person name="Zwirko Z."/>
            <person name="Jaffe D.B."/>
            <person name="Alvarez P."/>
            <person name="Brockman W."/>
            <person name="Butler J."/>
            <person name="Chin C."/>
            <person name="Gnerre S."/>
            <person name="Grabherr M."/>
            <person name="Kleber M."/>
            <person name="Mauceli E."/>
            <person name="MacCallum I."/>
        </authorList>
    </citation>
    <scope>NUCLEOTIDE SEQUENCE [LARGE SCALE GENOMIC DNA]</scope>
    <source>
        <strain evidence="3">Tucson 15081-1352.22</strain>
    </source>
</reference>
<protein>
    <submittedName>
        <fullName evidence="2">Uncharacterized protein</fullName>
    </submittedName>
</protein>